<gene>
    <name evidence="1" type="ORF">CURHAP_LOCUS47028</name>
</gene>
<evidence type="ECO:0000313" key="2">
    <source>
        <dbReference type="Proteomes" id="UP000507222"/>
    </source>
</evidence>
<dbReference type="Proteomes" id="UP000507222">
    <property type="component" value="Unassembled WGS sequence"/>
</dbReference>
<proteinExistence type="predicted"/>
<organism evidence="1 2">
    <name type="scientific">Prunus armeniaca</name>
    <name type="common">Apricot</name>
    <name type="synonym">Armeniaca vulgaris</name>
    <dbReference type="NCBI Taxonomy" id="36596"/>
    <lineage>
        <taxon>Eukaryota</taxon>
        <taxon>Viridiplantae</taxon>
        <taxon>Streptophyta</taxon>
        <taxon>Embryophyta</taxon>
        <taxon>Tracheophyta</taxon>
        <taxon>Spermatophyta</taxon>
        <taxon>Magnoliopsida</taxon>
        <taxon>eudicotyledons</taxon>
        <taxon>Gunneridae</taxon>
        <taxon>Pentapetalae</taxon>
        <taxon>rosids</taxon>
        <taxon>fabids</taxon>
        <taxon>Rosales</taxon>
        <taxon>Rosaceae</taxon>
        <taxon>Amygdaloideae</taxon>
        <taxon>Amygdaleae</taxon>
        <taxon>Prunus</taxon>
    </lineage>
</organism>
<sequence>MPPLGMTHWGLYFRRGPSLAETDIETEIETETETETSLHAAVELSCLKMNVTTFLLEILFAKSLKMQSNVQYD</sequence>
<accession>A0A6J5VL10</accession>
<dbReference type="EMBL" id="CAEKDK010000007">
    <property type="protein sequence ID" value="CAB4288791.1"/>
    <property type="molecule type" value="Genomic_DNA"/>
</dbReference>
<reference evidence="1 2" key="1">
    <citation type="submission" date="2020-05" db="EMBL/GenBank/DDBJ databases">
        <authorList>
            <person name="Campoy J."/>
            <person name="Schneeberger K."/>
            <person name="Spophaly S."/>
        </authorList>
    </citation>
    <scope>NUCLEOTIDE SEQUENCE [LARGE SCALE GENOMIC DNA]</scope>
    <source>
        <strain evidence="1">PruArmRojPasFocal</strain>
    </source>
</reference>
<dbReference type="AlphaFoldDB" id="A0A6J5VL10"/>
<evidence type="ECO:0000313" key="1">
    <source>
        <dbReference type="EMBL" id="CAB4288791.1"/>
    </source>
</evidence>
<name>A0A6J5VL10_PRUAR</name>
<protein>
    <submittedName>
        <fullName evidence="1">Uncharacterized protein</fullName>
    </submittedName>
</protein>